<dbReference type="InterPro" id="IPR004089">
    <property type="entry name" value="MCPsignal_dom"/>
</dbReference>
<dbReference type="AlphaFoldDB" id="A0A6N7QY53"/>
<evidence type="ECO:0000256" key="3">
    <source>
        <dbReference type="ARBA" id="ARBA00023136"/>
    </source>
</evidence>
<evidence type="ECO:0000256" key="6">
    <source>
        <dbReference type="PROSITE-ProRule" id="PRU00284"/>
    </source>
</evidence>
<evidence type="ECO:0000256" key="2">
    <source>
        <dbReference type="ARBA" id="ARBA00022475"/>
    </source>
</evidence>
<keyword evidence="4 6" id="KW-0807">Transducer</keyword>
<dbReference type="EMBL" id="WJEE01000006">
    <property type="protein sequence ID" value="MRI65620.1"/>
    <property type="molecule type" value="Genomic_DNA"/>
</dbReference>
<dbReference type="PROSITE" id="PS50885">
    <property type="entry name" value="HAMP"/>
    <property type="match status" value="1"/>
</dbReference>
<comment type="similarity">
    <text evidence="5">Belongs to the methyl-accepting chemotaxis (MCP) protein family.</text>
</comment>
<dbReference type="PANTHER" id="PTHR32089:SF112">
    <property type="entry name" value="LYSOZYME-LIKE PROTEIN-RELATED"/>
    <property type="match status" value="1"/>
</dbReference>
<protein>
    <submittedName>
        <fullName evidence="11">HAMP domain-containing protein</fullName>
    </submittedName>
</protein>
<feature type="transmembrane region" description="Helical" evidence="8">
    <location>
        <begin position="197"/>
        <end position="219"/>
    </location>
</feature>
<organism evidence="11 12">
    <name type="scientific">Gracilibacillus thailandensis</name>
    <dbReference type="NCBI Taxonomy" id="563735"/>
    <lineage>
        <taxon>Bacteria</taxon>
        <taxon>Bacillati</taxon>
        <taxon>Bacillota</taxon>
        <taxon>Bacilli</taxon>
        <taxon>Bacillales</taxon>
        <taxon>Bacillaceae</taxon>
        <taxon>Gracilibacillus</taxon>
    </lineage>
</organism>
<keyword evidence="8" id="KW-1133">Transmembrane helix</keyword>
<evidence type="ECO:0000313" key="11">
    <source>
        <dbReference type="EMBL" id="MRI65620.1"/>
    </source>
</evidence>
<dbReference type="PANTHER" id="PTHR32089">
    <property type="entry name" value="METHYL-ACCEPTING CHEMOTAXIS PROTEIN MCPB"/>
    <property type="match status" value="1"/>
</dbReference>
<gene>
    <name evidence="11" type="ORF">GH885_04555</name>
</gene>
<evidence type="ECO:0000256" key="1">
    <source>
        <dbReference type="ARBA" id="ARBA00004236"/>
    </source>
</evidence>
<sequence>MKFKIANLSLRNKISLIILPVVILCIVILTWLSVRSLESNAQDDLEQELRSVGILTAMQLNGETVSQMLEADSENDPGFIEAQQMLEEIKNEQGIMEWSYIWEMESEDSIIPVAYTENLNEIYNAGESFNDLADIHLLHAHQAMETGEPSVTDIFEDPFGTWRTVFVPLKDESGNQVAVLGIDYSADYISSVINGAILLQSIIGVISVIVLSLLIYIVIRQMTKPLDRVVQVATGIAQGDLTHENLEVNSNDEVGKLTEAFNNMLVKLRELISGISNTTVVLSNQSEELNKSAKEVQVGSEQITTTMEELATGSEQQAESVAELSSLMETFSDKVKDANKNGDYILQSSNEVQELTENGSSLMASSNQQMVKIDQIVQDAVQKVQGLDQQSQEISKLVSVIMDIAEQTNLLALNAAIEAARAGEHGQGFAVVADEVRKLAEQVSVSVTDITGIVDTIQAESSNVAQSLQGGYKEVEHGTNLIKNTDETFKNITGSLSEMASNIQTVSSNLADISQSSNTMSVSIENIASTSEEAAAGVEQTTASSQQTSSSMESVADSSEQLAKLSEDLRKLVGQFKL</sequence>
<evidence type="ECO:0000256" key="8">
    <source>
        <dbReference type="SAM" id="Phobius"/>
    </source>
</evidence>
<dbReference type="GO" id="GO:0007165">
    <property type="term" value="P:signal transduction"/>
    <property type="evidence" value="ECO:0007669"/>
    <property type="project" value="UniProtKB-KW"/>
</dbReference>
<feature type="domain" description="HAMP" evidence="10">
    <location>
        <begin position="220"/>
        <end position="273"/>
    </location>
</feature>
<dbReference type="Gene3D" id="1.10.287.950">
    <property type="entry name" value="Methyl-accepting chemotaxis protein"/>
    <property type="match status" value="1"/>
</dbReference>
<evidence type="ECO:0000256" key="5">
    <source>
        <dbReference type="ARBA" id="ARBA00029447"/>
    </source>
</evidence>
<evidence type="ECO:0000256" key="7">
    <source>
        <dbReference type="SAM" id="MobiDB-lite"/>
    </source>
</evidence>
<keyword evidence="8" id="KW-0812">Transmembrane</keyword>
<feature type="transmembrane region" description="Helical" evidence="8">
    <location>
        <begin position="12"/>
        <end position="32"/>
    </location>
</feature>
<name>A0A6N7QY53_9BACI</name>
<dbReference type="SMART" id="SM00283">
    <property type="entry name" value="MA"/>
    <property type="match status" value="1"/>
</dbReference>
<dbReference type="SMART" id="SM00304">
    <property type="entry name" value="HAMP"/>
    <property type="match status" value="1"/>
</dbReference>
<evidence type="ECO:0000259" key="9">
    <source>
        <dbReference type="PROSITE" id="PS50111"/>
    </source>
</evidence>
<evidence type="ECO:0000313" key="12">
    <source>
        <dbReference type="Proteomes" id="UP000435187"/>
    </source>
</evidence>
<dbReference type="SUPFAM" id="SSF58104">
    <property type="entry name" value="Methyl-accepting chemotaxis protein (MCP) signaling domain"/>
    <property type="match status" value="1"/>
</dbReference>
<feature type="region of interest" description="Disordered" evidence="7">
    <location>
        <begin position="532"/>
        <end position="559"/>
    </location>
</feature>
<keyword evidence="3 8" id="KW-0472">Membrane</keyword>
<feature type="domain" description="Methyl-accepting transducer" evidence="9">
    <location>
        <begin position="292"/>
        <end position="535"/>
    </location>
</feature>
<dbReference type="GO" id="GO:0005886">
    <property type="term" value="C:plasma membrane"/>
    <property type="evidence" value="ECO:0007669"/>
    <property type="project" value="UniProtKB-SubCell"/>
</dbReference>
<dbReference type="Proteomes" id="UP000435187">
    <property type="component" value="Unassembled WGS sequence"/>
</dbReference>
<proteinExistence type="inferred from homology"/>
<keyword evidence="12" id="KW-1185">Reference proteome</keyword>
<dbReference type="PROSITE" id="PS50111">
    <property type="entry name" value="CHEMOTAXIS_TRANSDUC_2"/>
    <property type="match status" value="1"/>
</dbReference>
<dbReference type="CDD" id="cd06225">
    <property type="entry name" value="HAMP"/>
    <property type="match status" value="1"/>
</dbReference>
<evidence type="ECO:0000256" key="4">
    <source>
        <dbReference type="ARBA" id="ARBA00023224"/>
    </source>
</evidence>
<accession>A0A6N7QY53</accession>
<feature type="compositionally biased region" description="Low complexity" evidence="7">
    <location>
        <begin position="540"/>
        <end position="559"/>
    </location>
</feature>
<dbReference type="CDD" id="cd11386">
    <property type="entry name" value="MCP_signal"/>
    <property type="match status" value="1"/>
</dbReference>
<comment type="subcellular location">
    <subcellularLocation>
        <location evidence="1">Cell membrane</location>
    </subcellularLocation>
</comment>
<evidence type="ECO:0000259" key="10">
    <source>
        <dbReference type="PROSITE" id="PS50885"/>
    </source>
</evidence>
<dbReference type="RefSeq" id="WP_153834437.1">
    <property type="nucleotide sequence ID" value="NZ_JBHUMW010000025.1"/>
</dbReference>
<dbReference type="InterPro" id="IPR003660">
    <property type="entry name" value="HAMP_dom"/>
</dbReference>
<keyword evidence="2" id="KW-1003">Cell membrane</keyword>
<dbReference type="Gene3D" id="6.10.340.10">
    <property type="match status" value="1"/>
</dbReference>
<reference evidence="11 12" key="1">
    <citation type="submission" date="2019-10" db="EMBL/GenBank/DDBJ databases">
        <title>Gracilibacillus salitolerans sp. nov., a moderate halophile isolated from a saline soil in northwest China.</title>
        <authorList>
            <person name="Gan L."/>
        </authorList>
    </citation>
    <scope>NUCLEOTIDE SEQUENCE [LARGE SCALE GENOMIC DNA]</scope>
    <source>
        <strain evidence="11 12">TP2-8</strain>
    </source>
</reference>
<dbReference type="Pfam" id="PF00015">
    <property type="entry name" value="MCPsignal"/>
    <property type="match status" value="1"/>
</dbReference>
<dbReference type="Pfam" id="PF00672">
    <property type="entry name" value="HAMP"/>
    <property type="match status" value="1"/>
</dbReference>
<comment type="caution">
    <text evidence="11">The sequence shown here is derived from an EMBL/GenBank/DDBJ whole genome shotgun (WGS) entry which is preliminary data.</text>
</comment>